<feature type="non-terminal residue" evidence="2">
    <location>
        <position position="1"/>
    </location>
</feature>
<comment type="caution">
    <text evidence="2">The sequence shown here is derived from an EMBL/GenBank/DDBJ whole genome shotgun (WGS) entry which is preliminary data.</text>
</comment>
<name>A0A8E0RUE1_9TREM</name>
<dbReference type="OrthoDB" id="6277787at2759"/>
<evidence type="ECO:0000256" key="1">
    <source>
        <dbReference type="SAM" id="MobiDB-lite"/>
    </source>
</evidence>
<dbReference type="AlphaFoldDB" id="A0A8E0RUE1"/>
<keyword evidence="3" id="KW-1185">Reference proteome</keyword>
<feature type="compositionally biased region" description="Polar residues" evidence="1">
    <location>
        <begin position="87"/>
        <end position="98"/>
    </location>
</feature>
<evidence type="ECO:0000313" key="2">
    <source>
        <dbReference type="EMBL" id="KAA0190691.1"/>
    </source>
</evidence>
<gene>
    <name evidence="2" type="ORF">FBUS_06265</name>
</gene>
<feature type="compositionally biased region" description="Basic and acidic residues" evidence="1">
    <location>
        <begin position="115"/>
        <end position="127"/>
    </location>
</feature>
<reference evidence="2" key="1">
    <citation type="submission" date="2019-05" db="EMBL/GenBank/DDBJ databases">
        <title>Annotation for the trematode Fasciolopsis buski.</title>
        <authorList>
            <person name="Choi Y.-J."/>
        </authorList>
    </citation>
    <scope>NUCLEOTIDE SEQUENCE</scope>
    <source>
        <strain evidence="2">HT</strain>
        <tissue evidence="2">Whole worm</tissue>
    </source>
</reference>
<dbReference type="EMBL" id="LUCM01006842">
    <property type="protein sequence ID" value="KAA0190691.1"/>
    <property type="molecule type" value="Genomic_DNA"/>
</dbReference>
<protein>
    <submittedName>
        <fullName evidence="2">Uncharacterized protein</fullName>
    </submittedName>
</protein>
<accession>A0A8E0RUE1</accession>
<feature type="region of interest" description="Disordered" evidence="1">
    <location>
        <begin position="66"/>
        <end position="175"/>
    </location>
</feature>
<organism evidence="2 3">
    <name type="scientific">Fasciolopsis buskii</name>
    <dbReference type="NCBI Taxonomy" id="27845"/>
    <lineage>
        <taxon>Eukaryota</taxon>
        <taxon>Metazoa</taxon>
        <taxon>Spiralia</taxon>
        <taxon>Lophotrochozoa</taxon>
        <taxon>Platyhelminthes</taxon>
        <taxon>Trematoda</taxon>
        <taxon>Digenea</taxon>
        <taxon>Plagiorchiida</taxon>
        <taxon>Echinostomata</taxon>
        <taxon>Echinostomatoidea</taxon>
        <taxon>Fasciolidae</taxon>
        <taxon>Fasciolopsis</taxon>
    </lineage>
</organism>
<dbReference type="Proteomes" id="UP000728185">
    <property type="component" value="Unassembled WGS sequence"/>
</dbReference>
<proteinExistence type="predicted"/>
<sequence length="175" mass="19262">VCRQISPFGKCVTLSNTIDAFSVGTTKPSQRPSAPYSNFHSPLFNFGNSLNLNNEMEHLLLSDSRTPDAIRSSGSRLPRRIVGPRNINATQSPTSQLIRRNWRSIFPAQSDPSGETDRLSRSAEDPRSSSVESRGSGVGMRERDISDNNFLADEEEAEAAVQAVEHNSNEMDSSH</sequence>
<evidence type="ECO:0000313" key="3">
    <source>
        <dbReference type="Proteomes" id="UP000728185"/>
    </source>
</evidence>